<reference evidence="2 3" key="1">
    <citation type="submission" date="2020-04" db="EMBL/GenBank/DDBJ databases">
        <title>Pseudoalteromonas caenipelagi sp. nov., isolated from a tidal flat.</title>
        <authorList>
            <person name="Park S."/>
            <person name="Yoon J.-H."/>
        </authorList>
    </citation>
    <scope>NUCLEOTIDE SEQUENCE [LARGE SCALE GENOMIC DNA]</scope>
    <source>
        <strain evidence="2 3">JBTF-M23</strain>
    </source>
</reference>
<evidence type="ECO:0000259" key="1">
    <source>
        <dbReference type="Pfam" id="PF13511"/>
    </source>
</evidence>
<evidence type="ECO:0000313" key="2">
    <source>
        <dbReference type="EMBL" id="NOU52893.1"/>
    </source>
</evidence>
<protein>
    <submittedName>
        <fullName evidence="2">DUF4124 domain-containing protein</fullName>
    </submittedName>
</protein>
<comment type="caution">
    <text evidence="2">The sequence shown here is derived from an EMBL/GenBank/DDBJ whole genome shotgun (WGS) entry which is preliminary data.</text>
</comment>
<dbReference type="AlphaFoldDB" id="A0A849VKD0"/>
<dbReference type="EMBL" id="JABBPG010000013">
    <property type="protein sequence ID" value="NOU52893.1"/>
    <property type="molecule type" value="Genomic_DNA"/>
</dbReference>
<name>A0A849VKD0_9GAMM</name>
<sequence>MKYFSYLMIMVLLVGVGSLFILKKPDGTPWLSFGAVTEQVKQKTNTLLNDAKRNLETVTEHTTSHATSTSQSGAIYKWQDANGNWVYSDKPNAQGKSQTHTLDPSRVTVMAAEDTSILNELAAKKAQIDSKLKNPSALNPTDVKQLMLDAKNIQKLMDERTKRLDQAIEGN</sequence>
<keyword evidence="3" id="KW-1185">Reference proteome</keyword>
<dbReference type="Pfam" id="PF13511">
    <property type="entry name" value="DUF4124"/>
    <property type="match status" value="1"/>
</dbReference>
<accession>A0A849VKD0</accession>
<evidence type="ECO:0000313" key="3">
    <source>
        <dbReference type="Proteomes" id="UP000586305"/>
    </source>
</evidence>
<feature type="domain" description="DUF4124" evidence="1">
    <location>
        <begin position="68"/>
        <end position="103"/>
    </location>
</feature>
<dbReference type="InterPro" id="IPR025392">
    <property type="entry name" value="DUF4124"/>
</dbReference>
<organism evidence="2 3">
    <name type="scientific">Pseudoalteromonas caenipelagi</name>
    <dbReference type="NCBI Taxonomy" id="2726988"/>
    <lineage>
        <taxon>Bacteria</taxon>
        <taxon>Pseudomonadati</taxon>
        <taxon>Pseudomonadota</taxon>
        <taxon>Gammaproteobacteria</taxon>
        <taxon>Alteromonadales</taxon>
        <taxon>Pseudoalteromonadaceae</taxon>
        <taxon>Pseudoalteromonas</taxon>
    </lineage>
</organism>
<proteinExistence type="predicted"/>
<gene>
    <name evidence="2" type="ORF">HG263_20530</name>
</gene>
<dbReference type="Proteomes" id="UP000586305">
    <property type="component" value="Unassembled WGS sequence"/>
</dbReference>
<dbReference type="RefSeq" id="WP_171627946.1">
    <property type="nucleotide sequence ID" value="NZ_JABBPG010000013.1"/>
</dbReference>